<proteinExistence type="predicted"/>
<feature type="transmembrane region" description="Helical" evidence="6">
    <location>
        <begin position="172"/>
        <end position="191"/>
    </location>
</feature>
<dbReference type="EMBL" id="JAPCKK010000031">
    <property type="protein sequence ID" value="MDP4098952.1"/>
    <property type="molecule type" value="Genomic_DNA"/>
</dbReference>
<feature type="transmembrane region" description="Helical" evidence="6">
    <location>
        <begin position="269"/>
        <end position="292"/>
    </location>
</feature>
<evidence type="ECO:0000256" key="4">
    <source>
        <dbReference type="ARBA" id="ARBA00022989"/>
    </source>
</evidence>
<dbReference type="RefSeq" id="WP_305756571.1">
    <property type="nucleotide sequence ID" value="NZ_JAPCKK010000031.1"/>
</dbReference>
<reference evidence="7 8" key="1">
    <citation type="submission" date="2022-10" db="EMBL/GenBank/DDBJ databases">
        <title>Paenibacillus description and whole genome data of maize root bacterial community.</title>
        <authorList>
            <person name="Marton D."/>
            <person name="Farkas M."/>
            <person name="Cserhati M."/>
        </authorList>
    </citation>
    <scope>NUCLEOTIDE SEQUENCE [LARGE SCALE GENOMIC DNA]</scope>
    <source>
        <strain evidence="7 8">P96</strain>
    </source>
</reference>
<feature type="transmembrane region" description="Helical" evidence="6">
    <location>
        <begin position="376"/>
        <end position="400"/>
    </location>
</feature>
<feature type="transmembrane region" description="Helical" evidence="6">
    <location>
        <begin position="129"/>
        <end position="151"/>
    </location>
</feature>
<feature type="transmembrane region" description="Helical" evidence="6">
    <location>
        <begin position="70"/>
        <end position="88"/>
    </location>
</feature>
<sequence>MQYLQALSNPIRTVIGTIMRFARSKDNSSAAVKTMFFSILILLVNMLTGILTARYLGPTGRGEQAAMTNWSQFLAFCMTFGVPSALIYNAKKNPKDAGNLYGIALLLAIIFGGLASTVGVFLIPLWLDAFSPSVVLFAQLSMVMCPVIAISQINNAMMQVRGEYRQYNIFRYIVPLSTLALLGLLIITGYISPYTSALAYLLPSVPVYVVVTVRLIREYRPKIKNGWLHFKRLFSYGMGSYGNDLMGQVSIYIDQILIAALLAPAELGLYAVAVSLARMVSVFANSIIVVLFPKASSLEREDAIAITFRAFRITSTAAILTAIVLMLIAPFVFTLLYGPEFKEALTVFRLLVLEVSIGGGTMVLAQTFMALGKPKLVTILQGLGLALVVPLLIILVPAYGLTGAGIAMLSSVILRFICILFNVKFVLKTKIPRLIISRQDIQWLRKTMSNYIRRNPANG</sequence>
<evidence type="ECO:0000256" key="1">
    <source>
        <dbReference type="ARBA" id="ARBA00004651"/>
    </source>
</evidence>
<keyword evidence="5 6" id="KW-0472">Membrane</keyword>
<keyword evidence="4 6" id="KW-1133">Transmembrane helix</keyword>
<feature type="transmembrane region" description="Helical" evidence="6">
    <location>
        <begin position="100"/>
        <end position="123"/>
    </location>
</feature>
<evidence type="ECO:0000256" key="3">
    <source>
        <dbReference type="ARBA" id="ARBA00022692"/>
    </source>
</evidence>
<organism evidence="7 8">
    <name type="scientific">Paenibacillus zeirhizosphaerae</name>
    <dbReference type="NCBI Taxonomy" id="2987519"/>
    <lineage>
        <taxon>Bacteria</taxon>
        <taxon>Bacillati</taxon>
        <taxon>Bacillota</taxon>
        <taxon>Bacilli</taxon>
        <taxon>Bacillales</taxon>
        <taxon>Paenibacillaceae</taxon>
        <taxon>Paenibacillus</taxon>
    </lineage>
</organism>
<keyword evidence="3 6" id="KW-0812">Transmembrane</keyword>
<feature type="transmembrane region" description="Helical" evidence="6">
    <location>
        <begin position="30"/>
        <end position="50"/>
    </location>
</feature>
<evidence type="ECO:0000256" key="2">
    <source>
        <dbReference type="ARBA" id="ARBA00022475"/>
    </source>
</evidence>
<evidence type="ECO:0000313" key="7">
    <source>
        <dbReference type="EMBL" id="MDP4098952.1"/>
    </source>
</evidence>
<accession>A0ABT9FWT2</accession>
<feature type="transmembrane region" description="Helical" evidence="6">
    <location>
        <begin position="313"/>
        <end position="338"/>
    </location>
</feature>
<evidence type="ECO:0000313" key="8">
    <source>
        <dbReference type="Proteomes" id="UP001241848"/>
    </source>
</evidence>
<comment type="subcellular location">
    <subcellularLocation>
        <location evidence="1">Cell membrane</location>
        <topology evidence="1">Multi-pass membrane protein</topology>
    </subcellularLocation>
</comment>
<evidence type="ECO:0000256" key="5">
    <source>
        <dbReference type="ARBA" id="ARBA00023136"/>
    </source>
</evidence>
<dbReference type="Proteomes" id="UP001241848">
    <property type="component" value="Unassembled WGS sequence"/>
</dbReference>
<dbReference type="InterPro" id="IPR050833">
    <property type="entry name" value="Poly_Biosynth_Transport"/>
</dbReference>
<keyword evidence="8" id="KW-1185">Reference proteome</keyword>
<evidence type="ECO:0000256" key="6">
    <source>
        <dbReference type="SAM" id="Phobius"/>
    </source>
</evidence>
<dbReference type="PANTHER" id="PTHR30250">
    <property type="entry name" value="PST FAMILY PREDICTED COLANIC ACID TRANSPORTER"/>
    <property type="match status" value="1"/>
</dbReference>
<dbReference type="Pfam" id="PF13440">
    <property type="entry name" value="Polysacc_synt_3"/>
    <property type="match status" value="1"/>
</dbReference>
<comment type="caution">
    <text evidence="7">The sequence shown here is derived from an EMBL/GenBank/DDBJ whole genome shotgun (WGS) entry which is preliminary data.</text>
</comment>
<feature type="transmembrane region" description="Helical" evidence="6">
    <location>
        <begin position="344"/>
        <end position="364"/>
    </location>
</feature>
<dbReference type="PANTHER" id="PTHR30250:SF11">
    <property type="entry name" value="O-ANTIGEN TRANSPORTER-RELATED"/>
    <property type="match status" value="1"/>
</dbReference>
<protein>
    <submittedName>
        <fullName evidence="7">Oligosaccharide flippase family protein</fullName>
    </submittedName>
</protein>
<feature type="transmembrane region" description="Helical" evidence="6">
    <location>
        <begin position="197"/>
        <end position="216"/>
    </location>
</feature>
<keyword evidence="2" id="KW-1003">Cell membrane</keyword>
<name>A0ABT9FWT2_9BACL</name>
<feature type="transmembrane region" description="Helical" evidence="6">
    <location>
        <begin position="406"/>
        <end position="427"/>
    </location>
</feature>
<gene>
    <name evidence="7" type="ORF">OIN60_19695</name>
</gene>